<evidence type="ECO:0000313" key="2">
    <source>
        <dbReference type="Proteomes" id="UP000001505"/>
    </source>
</evidence>
<protein>
    <submittedName>
        <fullName evidence="1">Uncharacterized protein</fullName>
    </submittedName>
</protein>
<accession>D6YV79</accession>
<dbReference type="HOGENOM" id="CLU_1748925_0_0_0"/>
<evidence type="ECO:0000313" key="1">
    <source>
        <dbReference type="EMBL" id="ADI38040.1"/>
    </source>
</evidence>
<dbReference type="STRING" id="716544.wcw_0672"/>
<dbReference type="KEGG" id="wch:wcw_0672"/>
<dbReference type="AlphaFoldDB" id="D6YV79"/>
<proteinExistence type="predicted"/>
<name>D6YV79_WADCW</name>
<sequence length="149" mass="16812">MNKGGFMPAPKGNQYAVGNSGPAPSKYTDEFIEQEAIAFVHWFSKPRNIYFKRFALERGYSPDELARFAKKSEVFKRAYLFAKEWQECKIVEGALFNKLNANFAKFAMANLSSWSDKQQLSGDVSNPLTLLMHKIDGSTKDLVDDNPGC</sequence>
<gene>
    <name evidence="1" type="ordered locus">wcw_0672</name>
</gene>
<dbReference type="EMBL" id="CP001928">
    <property type="protein sequence ID" value="ADI38040.1"/>
    <property type="molecule type" value="Genomic_DNA"/>
</dbReference>
<keyword evidence="2" id="KW-1185">Reference proteome</keyword>
<organism evidence="1 2">
    <name type="scientific">Waddlia chondrophila (strain ATCC VR-1470 / WSU 86-1044)</name>
    <dbReference type="NCBI Taxonomy" id="716544"/>
    <lineage>
        <taxon>Bacteria</taxon>
        <taxon>Pseudomonadati</taxon>
        <taxon>Chlamydiota</taxon>
        <taxon>Chlamydiia</taxon>
        <taxon>Parachlamydiales</taxon>
        <taxon>Waddliaceae</taxon>
        <taxon>Waddlia</taxon>
    </lineage>
</organism>
<dbReference type="Proteomes" id="UP000001505">
    <property type="component" value="Chromosome"/>
</dbReference>
<reference evidence="1 2" key="1">
    <citation type="journal article" date="2010" name="PLoS ONE">
        <title>The Waddlia genome: a window into chlamydial biology.</title>
        <authorList>
            <person name="Bertelli C."/>
            <person name="Collyn F."/>
            <person name="Croxatto A."/>
            <person name="Ruckert C."/>
            <person name="Polkinghorne A."/>
            <person name="Kebbi-Beghdadi C."/>
            <person name="Goesmann A."/>
            <person name="Vaughan L."/>
            <person name="Greub G."/>
        </authorList>
    </citation>
    <scope>NUCLEOTIDE SEQUENCE [LARGE SCALE GENOMIC DNA]</scope>
    <source>
        <strain evidence="2">ATCC VR-1470 / WSU 86-1044</strain>
    </source>
</reference>